<feature type="region of interest" description="Disordered" evidence="1">
    <location>
        <begin position="187"/>
        <end position="231"/>
    </location>
</feature>
<dbReference type="EMBL" id="FNIT01000017">
    <property type="protein sequence ID" value="SDO87253.1"/>
    <property type="molecule type" value="Genomic_DNA"/>
</dbReference>
<dbReference type="InterPro" id="IPR008984">
    <property type="entry name" value="SMAD_FHA_dom_sf"/>
</dbReference>
<dbReference type="PROSITE" id="PS50006">
    <property type="entry name" value="FHA_DOMAIN"/>
    <property type="match status" value="1"/>
</dbReference>
<keyword evidence="4" id="KW-1185">Reference proteome</keyword>
<dbReference type="SMART" id="SM00240">
    <property type="entry name" value="FHA"/>
    <property type="match status" value="1"/>
</dbReference>
<dbReference type="CDD" id="cd00060">
    <property type="entry name" value="FHA"/>
    <property type="match status" value="1"/>
</dbReference>
<dbReference type="OrthoDB" id="273564at2"/>
<dbReference type="Gene3D" id="2.60.200.20">
    <property type="match status" value="1"/>
</dbReference>
<evidence type="ECO:0000259" key="2">
    <source>
        <dbReference type="PROSITE" id="PS50006"/>
    </source>
</evidence>
<dbReference type="Proteomes" id="UP000198793">
    <property type="component" value="Unassembled WGS sequence"/>
</dbReference>
<sequence>MRLRLVAQTPLPETDKGWRLLERGELTLGRDPSCGWVLPDPSRTVSKIHCRIRRDATGFTVTDESTNGMSVDRRPLAHGQTARLQTGSVIDVCNQRFSAEITGEVEPDWQDPEARYALSDDAPSITAILSDVSPGGRTASGVLPGRSGEEDWLAALDARESAPQAQADRASRPVIGWREPIDLAITGGSRLPEDWDTEAATSTRAEHRVATSTRMRVPRPPGSDPVPAEASARIHGPSAADALDAFLQGGGTASAGDPLIALREAGRADRDMRRALARLDRALGDVEEEAGVEASPDGLETLPARQQRLLEALRTLLAETDAMAPSRLAMQARVDNGAAPRGLAARLPLPGGAERAVLALHRRLFEGDEAGSPRSRFNRRLRSGPSGDPSGDDFVELSADRPRGGDWE</sequence>
<dbReference type="STRING" id="1166073.SAMN05192530_11712"/>
<feature type="domain" description="FHA" evidence="2">
    <location>
        <begin position="26"/>
        <end position="76"/>
    </location>
</feature>
<evidence type="ECO:0000313" key="4">
    <source>
        <dbReference type="Proteomes" id="UP000198793"/>
    </source>
</evidence>
<evidence type="ECO:0000256" key="1">
    <source>
        <dbReference type="SAM" id="MobiDB-lite"/>
    </source>
</evidence>
<organism evidence="3 4">
    <name type="scientific">Aureimonas jatrophae</name>
    <dbReference type="NCBI Taxonomy" id="1166073"/>
    <lineage>
        <taxon>Bacteria</taxon>
        <taxon>Pseudomonadati</taxon>
        <taxon>Pseudomonadota</taxon>
        <taxon>Alphaproteobacteria</taxon>
        <taxon>Hyphomicrobiales</taxon>
        <taxon>Aurantimonadaceae</taxon>
        <taxon>Aureimonas</taxon>
    </lineage>
</organism>
<reference evidence="3 4" key="1">
    <citation type="submission" date="2016-10" db="EMBL/GenBank/DDBJ databases">
        <authorList>
            <person name="de Groot N.N."/>
        </authorList>
    </citation>
    <scope>NUCLEOTIDE SEQUENCE [LARGE SCALE GENOMIC DNA]</scope>
    <source>
        <strain evidence="4">L7-484,KACC 16230,DSM 25025</strain>
    </source>
</reference>
<feature type="compositionally biased region" description="Basic and acidic residues" evidence="1">
    <location>
        <begin position="398"/>
        <end position="408"/>
    </location>
</feature>
<proteinExistence type="predicted"/>
<dbReference type="Pfam" id="PF00498">
    <property type="entry name" value="FHA"/>
    <property type="match status" value="1"/>
</dbReference>
<dbReference type="AlphaFoldDB" id="A0A1H0N3M0"/>
<gene>
    <name evidence="3" type="ORF">SAMN05192530_11712</name>
</gene>
<dbReference type="InterPro" id="IPR000253">
    <property type="entry name" value="FHA_dom"/>
</dbReference>
<name>A0A1H0N3M0_9HYPH</name>
<feature type="region of interest" description="Disordered" evidence="1">
    <location>
        <begin position="127"/>
        <end position="146"/>
    </location>
</feature>
<protein>
    <submittedName>
        <fullName evidence="3">FHA domain protein</fullName>
    </submittedName>
</protein>
<dbReference type="SUPFAM" id="SSF49879">
    <property type="entry name" value="SMAD/FHA domain"/>
    <property type="match status" value="1"/>
</dbReference>
<dbReference type="RefSeq" id="WP_090677092.1">
    <property type="nucleotide sequence ID" value="NZ_FNIT01000017.1"/>
</dbReference>
<evidence type="ECO:0000313" key="3">
    <source>
        <dbReference type="EMBL" id="SDO87253.1"/>
    </source>
</evidence>
<feature type="region of interest" description="Disordered" evidence="1">
    <location>
        <begin position="369"/>
        <end position="408"/>
    </location>
</feature>
<accession>A0A1H0N3M0</accession>